<reference evidence="3" key="2">
    <citation type="submission" date="2024-02" db="EMBL/GenBank/DDBJ databases">
        <title>Neisseria leonii sp. nov.</title>
        <authorList>
            <person name="Boutroux M."/>
            <person name="Favre-Rochex S."/>
            <person name="Gorgette O."/>
            <person name="Touak G."/>
            <person name="Muhle E."/>
            <person name="Chesneau O."/>
            <person name="Clermont D."/>
            <person name="Rahi P."/>
        </authorList>
    </citation>
    <scope>NUCLEOTIDE SEQUENCE</scope>
    <source>
        <strain evidence="3">51.81</strain>
    </source>
</reference>
<dbReference type="EMBL" id="JAPQFL010000003">
    <property type="protein sequence ID" value="MDD9327999.1"/>
    <property type="molecule type" value="Genomic_DNA"/>
</dbReference>
<dbReference type="Proteomes" id="UP001149607">
    <property type="component" value="Chromosome"/>
</dbReference>
<reference evidence="2" key="1">
    <citation type="submission" date="2022-10" db="EMBL/GenBank/DDBJ databases">
        <authorList>
            <person name="Boutroux M."/>
        </authorList>
    </citation>
    <scope>NUCLEOTIDE SEQUENCE</scope>
    <source>
        <strain evidence="2">51.81</strain>
    </source>
</reference>
<accession>A0A9X4IB36</accession>
<sequence>MTDFAFLLLFSAATIFIFRIFPFFFKNNSYLNNQDGFLYKSISYSAQAMIGMIVFNSAFSGRDVWQLSDGADLKDAVKIVLLIMTFWITVKTKKIIPGFLLFLSLYAFFIYLFH</sequence>
<evidence type="ECO:0000256" key="1">
    <source>
        <dbReference type="SAM" id="Phobius"/>
    </source>
</evidence>
<organism evidence="2">
    <name type="scientific">Neisseria leonii</name>
    <dbReference type="NCBI Taxonomy" id="2995413"/>
    <lineage>
        <taxon>Bacteria</taxon>
        <taxon>Pseudomonadati</taxon>
        <taxon>Pseudomonadota</taxon>
        <taxon>Betaproteobacteria</taxon>
        <taxon>Neisseriales</taxon>
        <taxon>Neisseriaceae</taxon>
        <taxon>Neisseria</taxon>
    </lineage>
</organism>
<evidence type="ECO:0008006" key="5">
    <source>
        <dbReference type="Google" id="ProtNLM"/>
    </source>
</evidence>
<protein>
    <recommendedName>
        <fullName evidence="5">Branched-chain amino acid ABC transporter</fullName>
    </recommendedName>
</protein>
<feature type="transmembrane region" description="Helical" evidence="1">
    <location>
        <begin position="6"/>
        <end position="25"/>
    </location>
</feature>
<dbReference type="RefSeq" id="WP_274585118.1">
    <property type="nucleotide sequence ID" value="NZ_CP145811.1"/>
</dbReference>
<feature type="transmembrane region" description="Helical" evidence="1">
    <location>
        <begin position="95"/>
        <end position="113"/>
    </location>
</feature>
<evidence type="ECO:0000313" key="3">
    <source>
        <dbReference type="EMBL" id="WWY02485.1"/>
    </source>
</evidence>
<evidence type="ECO:0000313" key="2">
    <source>
        <dbReference type="EMBL" id="MDD9327999.1"/>
    </source>
</evidence>
<keyword evidence="1" id="KW-1133">Transmembrane helix</keyword>
<keyword evidence="1" id="KW-0812">Transmembrane</keyword>
<proteinExistence type="predicted"/>
<dbReference type="AlphaFoldDB" id="A0A9X4IB36"/>
<name>A0A9X4IB36_9NEIS</name>
<gene>
    <name evidence="2" type="ORF">ORY91_001416</name>
    <name evidence="3" type="ORF">V9W64_07100</name>
</gene>
<evidence type="ECO:0000313" key="4">
    <source>
        <dbReference type="Proteomes" id="UP001149607"/>
    </source>
</evidence>
<keyword evidence="4" id="KW-1185">Reference proteome</keyword>
<dbReference type="EMBL" id="CP146598">
    <property type="protein sequence ID" value="WWY02485.1"/>
    <property type="molecule type" value="Genomic_DNA"/>
</dbReference>
<keyword evidence="1" id="KW-0472">Membrane</keyword>
<feature type="transmembrane region" description="Helical" evidence="1">
    <location>
        <begin position="37"/>
        <end position="59"/>
    </location>
</feature>